<dbReference type="FunFam" id="3.10.105.10:FF:000001">
    <property type="entry name" value="Oligopeptide ABC transporter, oligopeptide-binding protein"/>
    <property type="match status" value="1"/>
</dbReference>
<comment type="subcellular location">
    <subcellularLocation>
        <location evidence="1">Cell membrane</location>
        <topology evidence="1">Lipid-anchor</topology>
    </subcellularLocation>
</comment>
<dbReference type="GO" id="GO:1904680">
    <property type="term" value="F:peptide transmembrane transporter activity"/>
    <property type="evidence" value="ECO:0007669"/>
    <property type="project" value="TreeGrafter"/>
</dbReference>
<dbReference type="InterPro" id="IPR039424">
    <property type="entry name" value="SBP_5"/>
</dbReference>
<gene>
    <name evidence="8" type="ORF">HNQ46_001326</name>
</gene>
<evidence type="ECO:0000256" key="2">
    <source>
        <dbReference type="ARBA" id="ARBA00005695"/>
    </source>
</evidence>
<dbReference type="PROSITE" id="PS01040">
    <property type="entry name" value="SBP_BACTERIAL_5"/>
    <property type="match status" value="1"/>
</dbReference>
<evidence type="ECO:0000256" key="3">
    <source>
        <dbReference type="ARBA" id="ARBA00022448"/>
    </source>
</evidence>
<comment type="similarity">
    <text evidence="2">Belongs to the bacterial solute-binding protein 5 family.</text>
</comment>
<feature type="signal peptide" evidence="6">
    <location>
        <begin position="1"/>
        <end position="18"/>
    </location>
</feature>
<dbReference type="PANTHER" id="PTHR30290:SF10">
    <property type="entry name" value="PERIPLASMIC OLIGOPEPTIDE-BINDING PROTEIN-RELATED"/>
    <property type="match status" value="1"/>
</dbReference>
<reference evidence="8 9" key="1">
    <citation type="submission" date="2020-08" db="EMBL/GenBank/DDBJ databases">
        <title>Genomic Encyclopedia of Type Strains, Phase IV (KMG-IV): sequencing the most valuable type-strain genomes for metagenomic binning, comparative biology and taxonomic classification.</title>
        <authorList>
            <person name="Goeker M."/>
        </authorList>
    </citation>
    <scope>NUCLEOTIDE SEQUENCE [LARGE SCALE GENOMIC DNA]</scope>
    <source>
        <strain evidence="8 9">DSM 17245</strain>
    </source>
</reference>
<dbReference type="GO" id="GO:0030288">
    <property type="term" value="C:outer membrane-bounded periplasmic space"/>
    <property type="evidence" value="ECO:0007669"/>
    <property type="project" value="UniProtKB-ARBA"/>
</dbReference>
<evidence type="ECO:0000256" key="4">
    <source>
        <dbReference type="ARBA" id="ARBA00022729"/>
    </source>
</evidence>
<keyword evidence="4 6" id="KW-0732">Signal</keyword>
<dbReference type="CDD" id="cd08504">
    <property type="entry name" value="PBP2_OppA"/>
    <property type="match status" value="1"/>
</dbReference>
<sequence length="556" mass="61933">MKKKIFLGLSMAVAVSLAACGGQKSADNGKQGSDATKAEGAEASDKSVLNVEIGPPQETIDPALNNAREAANMINHTFEGLLRYDKDGNIVPAQAESYEKSDDGLTYTFHLRDGLKWSDGTDLTAKDFLYSWKRVADPATAAPYAEELLGMVKGYKEASAGNLDALGIEAPDDKTFVIHLAYPCSYFEQICAFAVMVPVQEATIEANGDAWTNTAETYVSNGPYYVSAYTQDEQYVLTKNPNYWDKDNVTFETINWLLVKDSNAAYTAYNQGDLDFSRDFPKEELESVQKTADYHIDPLRGTYFMIFNCNKEPFNNPKVRAALSLALDRDYIANSIMQGLYSPATNFVGTGVSDAEEGSSFEKVTEEKYGNAFDLKGYDAQLAKAKELLAEAGYPNGEGFPAFTYSTNDTDYHKPVAEYAQDVWKKELGLNCSISILEWASFTADRRSGNFDIARQGWLYDWDDPANMLNLLVTTNGNNDGKYSSTEYDSIMDKAKTLTDKAAYYDAMHEAEQLALKDAAIAPIAYYNDTWLQKENLKNVWHHPNGFWYFMHATKE</sequence>
<dbReference type="Proteomes" id="UP000522163">
    <property type="component" value="Unassembled WGS sequence"/>
</dbReference>
<dbReference type="EMBL" id="JACHHH010000006">
    <property type="protein sequence ID" value="MBB6041346.1"/>
    <property type="molecule type" value="Genomic_DNA"/>
</dbReference>
<keyword evidence="3" id="KW-0813">Transport</keyword>
<dbReference type="Gene3D" id="3.90.76.10">
    <property type="entry name" value="Dipeptide-binding Protein, Domain 1"/>
    <property type="match status" value="1"/>
</dbReference>
<evidence type="ECO:0000256" key="6">
    <source>
        <dbReference type="SAM" id="SignalP"/>
    </source>
</evidence>
<dbReference type="Pfam" id="PF00496">
    <property type="entry name" value="SBP_bac_5"/>
    <property type="match status" value="1"/>
</dbReference>
<name>A0A7W9W0X5_9FIRM</name>
<feature type="chain" id="PRO_5038853951" evidence="6">
    <location>
        <begin position="19"/>
        <end position="556"/>
    </location>
</feature>
<dbReference type="PANTHER" id="PTHR30290">
    <property type="entry name" value="PERIPLASMIC BINDING COMPONENT OF ABC TRANSPORTER"/>
    <property type="match status" value="1"/>
</dbReference>
<evidence type="ECO:0000256" key="1">
    <source>
        <dbReference type="ARBA" id="ARBA00004193"/>
    </source>
</evidence>
<dbReference type="GO" id="GO:0043190">
    <property type="term" value="C:ATP-binding cassette (ABC) transporter complex"/>
    <property type="evidence" value="ECO:0007669"/>
    <property type="project" value="InterPro"/>
</dbReference>
<protein>
    <submittedName>
        <fullName evidence="8">Oligopeptide transport system substrate-binding protein</fullName>
    </submittedName>
</protein>
<dbReference type="InterPro" id="IPR023765">
    <property type="entry name" value="SBP_5_CS"/>
</dbReference>
<dbReference type="PIRSF" id="PIRSF002741">
    <property type="entry name" value="MppA"/>
    <property type="match status" value="1"/>
</dbReference>
<dbReference type="AlphaFoldDB" id="A0A7W9W0X5"/>
<dbReference type="Gene3D" id="3.40.190.10">
    <property type="entry name" value="Periplasmic binding protein-like II"/>
    <property type="match status" value="1"/>
</dbReference>
<comment type="caution">
    <text evidence="8">The sequence shown here is derived from an EMBL/GenBank/DDBJ whole genome shotgun (WGS) entry which is preliminary data.</text>
</comment>
<feature type="compositionally biased region" description="Basic and acidic residues" evidence="5">
    <location>
        <begin position="36"/>
        <end position="45"/>
    </location>
</feature>
<dbReference type="GeneID" id="85014866"/>
<evidence type="ECO:0000259" key="7">
    <source>
        <dbReference type="Pfam" id="PF00496"/>
    </source>
</evidence>
<proteinExistence type="inferred from homology"/>
<dbReference type="Gene3D" id="3.10.105.10">
    <property type="entry name" value="Dipeptide-binding Protein, Domain 3"/>
    <property type="match status" value="1"/>
</dbReference>
<dbReference type="GO" id="GO:0015833">
    <property type="term" value="P:peptide transport"/>
    <property type="evidence" value="ECO:0007669"/>
    <property type="project" value="TreeGrafter"/>
</dbReference>
<dbReference type="SUPFAM" id="SSF53850">
    <property type="entry name" value="Periplasmic binding protein-like II"/>
    <property type="match status" value="1"/>
</dbReference>
<evidence type="ECO:0000313" key="9">
    <source>
        <dbReference type="Proteomes" id="UP000522163"/>
    </source>
</evidence>
<dbReference type="FunFam" id="3.90.76.10:FF:000001">
    <property type="entry name" value="Oligopeptide ABC transporter substrate-binding protein"/>
    <property type="match status" value="1"/>
</dbReference>
<accession>A0A7W9W0X5</accession>
<feature type="domain" description="Solute-binding protein family 5" evidence="7">
    <location>
        <begin position="89"/>
        <end position="479"/>
    </location>
</feature>
<dbReference type="RefSeq" id="WP_183683982.1">
    <property type="nucleotide sequence ID" value="NZ_JACHHH010000006.1"/>
</dbReference>
<feature type="region of interest" description="Disordered" evidence="5">
    <location>
        <begin position="23"/>
        <end position="47"/>
    </location>
</feature>
<dbReference type="PROSITE" id="PS51257">
    <property type="entry name" value="PROKAR_LIPOPROTEIN"/>
    <property type="match status" value="1"/>
</dbReference>
<evidence type="ECO:0000256" key="5">
    <source>
        <dbReference type="SAM" id="MobiDB-lite"/>
    </source>
</evidence>
<evidence type="ECO:0000313" key="8">
    <source>
        <dbReference type="EMBL" id="MBB6041346.1"/>
    </source>
</evidence>
<feature type="compositionally biased region" description="Polar residues" evidence="5">
    <location>
        <begin position="25"/>
        <end position="34"/>
    </location>
</feature>
<dbReference type="InterPro" id="IPR000914">
    <property type="entry name" value="SBP_5_dom"/>
</dbReference>
<dbReference type="InterPro" id="IPR030678">
    <property type="entry name" value="Peptide/Ni-bd"/>
</dbReference>
<organism evidence="8 9">
    <name type="scientific">Oribacterium sinus</name>
    <dbReference type="NCBI Taxonomy" id="237576"/>
    <lineage>
        <taxon>Bacteria</taxon>
        <taxon>Bacillati</taxon>
        <taxon>Bacillota</taxon>
        <taxon>Clostridia</taxon>
        <taxon>Lachnospirales</taxon>
        <taxon>Lachnospiraceae</taxon>
        <taxon>Oribacterium</taxon>
    </lineage>
</organism>